<dbReference type="SUPFAM" id="SSF54197">
    <property type="entry name" value="HIT-like"/>
    <property type="match status" value="1"/>
</dbReference>
<dbReference type="PANTHER" id="PTHR42997">
    <property type="entry name" value="HIT FAMILY HYDROLASE"/>
    <property type="match status" value="1"/>
</dbReference>
<dbReference type="InterPro" id="IPR011146">
    <property type="entry name" value="HIT-like"/>
</dbReference>
<dbReference type="CDD" id="cd00085">
    <property type="entry name" value="HNHc"/>
    <property type="match status" value="1"/>
</dbReference>
<dbReference type="PANTHER" id="PTHR42997:SF1">
    <property type="entry name" value="AP-4-A PHOSPHORYLASE"/>
    <property type="match status" value="1"/>
</dbReference>
<dbReference type="SMART" id="SM00507">
    <property type="entry name" value="HNHc"/>
    <property type="match status" value="1"/>
</dbReference>
<feature type="short sequence motif" description="Histidine triad motif" evidence="1">
    <location>
        <begin position="274"/>
        <end position="278"/>
    </location>
</feature>
<dbReference type="Gene3D" id="1.10.30.50">
    <property type="match status" value="1"/>
</dbReference>
<organism evidence="3 4">
    <name type="scientific">Sphingomonas daechungensis</name>
    <dbReference type="NCBI Taxonomy" id="1176646"/>
    <lineage>
        <taxon>Bacteria</taxon>
        <taxon>Pseudomonadati</taxon>
        <taxon>Pseudomonadota</taxon>
        <taxon>Alphaproteobacteria</taxon>
        <taxon>Sphingomonadales</taxon>
        <taxon>Sphingomonadaceae</taxon>
        <taxon>Sphingomonas</taxon>
    </lineage>
</organism>
<protein>
    <submittedName>
        <fullName evidence="3">HIT domain-containing protein</fullName>
    </submittedName>
</protein>
<evidence type="ECO:0000256" key="1">
    <source>
        <dbReference type="PROSITE-ProRule" id="PRU00464"/>
    </source>
</evidence>
<gene>
    <name evidence="3" type="ORF">H9L15_12615</name>
</gene>
<dbReference type="Gene3D" id="3.30.428.10">
    <property type="entry name" value="HIT-like"/>
    <property type="match status" value="1"/>
</dbReference>
<dbReference type="PROSITE" id="PS51084">
    <property type="entry name" value="HIT_2"/>
    <property type="match status" value="1"/>
</dbReference>
<name>A0ABX6T4A3_9SPHN</name>
<accession>A0ABX6T4A3</accession>
<dbReference type="EMBL" id="CP060780">
    <property type="protein sequence ID" value="QNP44480.1"/>
    <property type="molecule type" value="Genomic_DNA"/>
</dbReference>
<evidence type="ECO:0000259" key="2">
    <source>
        <dbReference type="PROSITE" id="PS51084"/>
    </source>
</evidence>
<dbReference type="Pfam" id="PF01230">
    <property type="entry name" value="HIT"/>
    <property type="match status" value="1"/>
</dbReference>
<keyword evidence="4" id="KW-1185">Reference proteome</keyword>
<sequence length="305" mass="34221">MLRELLLNGGRASREAIARAILEHDPSQVEYYEQVVQNMVGRVLTSKPDLVRREGREYELVAAPELSQDERRELIGICDEQIARYLAARGAAVWSHRRRQGRILSGSIRYEVLKRARFRCELCGVSADERALEVDHIVPRNHGGSDDISNLQALCYTCNASKRDRDDTDFRDHKNLYQQRESGCLFCETARSGIVAENELAYVRRDGFPVTHLHTLVIPKRHVASYLDLTQPELNAVHQLSVSQRTSLQSEDGTIAGFNVGVNDGAAAGQTIMHAHLHLIPRRSGDVARPRGGIRHVIPGRGEYG</sequence>
<dbReference type="InterPro" id="IPR036265">
    <property type="entry name" value="HIT-like_sf"/>
</dbReference>
<dbReference type="InterPro" id="IPR052908">
    <property type="entry name" value="AP-4-A_phosphorylase"/>
</dbReference>
<dbReference type="InterPro" id="IPR002711">
    <property type="entry name" value="HNH"/>
</dbReference>
<dbReference type="InterPro" id="IPR003615">
    <property type="entry name" value="HNH_nuc"/>
</dbReference>
<evidence type="ECO:0000313" key="4">
    <source>
        <dbReference type="Proteomes" id="UP000516134"/>
    </source>
</evidence>
<dbReference type="Proteomes" id="UP000516134">
    <property type="component" value="Chromosome"/>
</dbReference>
<reference evidence="3 4" key="1">
    <citation type="submission" date="2020-08" db="EMBL/GenBank/DDBJ databases">
        <title>Genome sequence of Sphingomonas daechungensis KACC 18115T.</title>
        <authorList>
            <person name="Hyun D.-W."/>
            <person name="Bae J.-W."/>
        </authorList>
    </citation>
    <scope>NUCLEOTIDE SEQUENCE [LARGE SCALE GENOMIC DNA]</scope>
    <source>
        <strain evidence="3 4">KACC 18115</strain>
    </source>
</reference>
<dbReference type="Pfam" id="PF01844">
    <property type="entry name" value="HNH"/>
    <property type="match status" value="1"/>
</dbReference>
<evidence type="ECO:0000313" key="3">
    <source>
        <dbReference type="EMBL" id="QNP44480.1"/>
    </source>
</evidence>
<feature type="domain" description="HIT" evidence="2">
    <location>
        <begin position="182"/>
        <end position="289"/>
    </location>
</feature>
<dbReference type="RefSeq" id="WP_187715901.1">
    <property type="nucleotide sequence ID" value="NZ_CP060780.1"/>
</dbReference>
<proteinExistence type="predicted"/>